<gene>
    <name evidence="3" type="ORF">JF625_12370</name>
</gene>
<feature type="transmembrane region" description="Helical" evidence="2">
    <location>
        <begin position="49"/>
        <end position="67"/>
    </location>
</feature>
<evidence type="ECO:0000256" key="1">
    <source>
        <dbReference type="SAM" id="MobiDB-lite"/>
    </source>
</evidence>
<accession>A0A952KKR5</accession>
<feature type="transmembrane region" description="Helical" evidence="2">
    <location>
        <begin position="87"/>
        <end position="110"/>
    </location>
</feature>
<feature type="transmembrane region" description="Helical" evidence="2">
    <location>
        <begin position="7"/>
        <end position="29"/>
    </location>
</feature>
<reference evidence="3" key="1">
    <citation type="submission" date="2020-06" db="EMBL/GenBank/DDBJ databases">
        <title>Stable isotope informed genome-resolved metagenomics uncovers potential trophic interactions in rhizosphere soil.</title>
        <authorList>
            <person name="Starr E.P."/>
            <person name="Shi S."/>
            <person name="Blazewicz S.J."/>
            <person name="Koch B.J."/>
            <person name="Probst A.J."/>
            <person name="Hungate B.A."/>
            <person name="Pett-Ridge J."/>
            <person name="Firestone M.K."/>
            <person name="Banfield J.F."/>
        </authorList>
    </citation>
    <scope>NUCLEOTIDE SEQUENCE</scope>
    <source>
        <strain evidence="3">YM_69_17</strain>
    </source>
</reference>
<name>A0A952KKR5_9PROT</name>
<evidence type="ECO:0000256" key="2">
    <source>
        <dbReference type="SAM" id="Phobius"/>
    </source>
</evidence>
<dbReference type="Proteomes" id="UP000700706">
    <property type="component" value="Unassembled WGS sequence"/>
</dbReference>
<dbReference type="AlphaFoldDB" id="A0A952KKR5"/>
<keyword evidence="2" id="KW-0812">Transmembrane</keyword>
<keyword evidence="2" id="KW-0472">Membrane</keyword>
<feature type="compositionally biased region" description="Basic residues" evidence="1">
    <location>
        <begin position="166"/>
        <end position="177"/>
    </location>
</feature>
<organism evidence="3 4">
    <name type="scientific">Inquilinus limosus</name>
    <dbReference type="NCBI Taxonomy" id="171674"/>
    <lineage>
        <taxon>Bacteria</taxon>
        <taxon>Pseudomonadati</taxon>
        <taxon>Pseudomonadota</taxon>
        <taxon>Alphaproteobacteria</taxon>
        <taxon>Rhodospirillales</taxon>
        <taxon>Rhodospirillaceae</taxon>
        <taxon>Inquilinus</taxon>
    </lineage>
</organism>
<keyword evidence="2" id="KW-1133">Transmembrane helix</keyword>
<proteinExistence type="predicted"/>
<evidence type="ECO:0008006" key="5">
    <source>
        <dbReference type="Google" id="ProtNLM"/>
    </source>
</evidence>
<sequence length="177" mass="19539">MELVSRVAFFLVSVILMLLAAGLMAYAIYSVVMTFQTPHAATDTAMLDVIGYLIIATAVFDVAKYLLEEEVSRGQERRRASEVRKSLTKFISTMIIAVFLEALVVIFKVARDDVNLLLYPTALIVAGTGMMLGLGLFQRLSASVERDIERGAVDDTDDEEGEAPRVRRHRPSKPSPS</sequence>
<comment type="caution">
    <text evidence="3">The sequence shown here is derived from an EMBL/GenBank/DDBJ whole genome shotgun (WGS) entry which is preliminary data.</text>
</comment>
<evidence type="ECO:0000313" key="4">
    <source>
        <dbReference type="Proteomes" id="UP000700706"/>
    </source>
</evidence>
<evidence type="ECO:0000313" key="3">
    <source>
        <dbReference type="EMBL" id="MBW8725934.1"/>
    </source>
</evidence>
<dbReference type="EMBL" id="JAEKLZ010000191">
    <property type="protein sequence ID" value="MBW8725934.1"/>
    <property type="molecule type" value="Genomic_DNA"/>
</dbReference>
<feature type="transmembrane region" description="Helical" evidence="2">
    <location>
        <begin position="116"/>
        <end position="137"/>
    </location>
</feature>
<protein>
    <recommendedName>
        <fullName evidence="5">GNAT family acetyltransferase</fullName>
    </recommendedName>
</protein>
<feature type="region of interest" description="Disordered" evidence="1">
    <location>
        <begin position="151"/>
        <end position="177"/>
    </location>
</feature>